<protein>
    <recommendedName>
        <fullName evidence="2">Dockerin domain-containing protein</fullName>
    </recommendedName>
</protein>
<dbReference type="Proteomes" id="UP000199701">
    <property type="component" value="Unassembled WGS sequence"/>
</dbReference>
<dbReference type="SUPFAM" id="SSF63446">
    <property type="entry name" value="Type I dockerin domain"/>
    <property type="match status" value="1"/>
</dbReference>
<organism evidence="3 4">
    <name type="scientific">[Clostridium] fimetarium</name>
    <dbReference type="NCBI Taxonomy" id="99656"/>
    <lineage>
        <taxon>Bacteria</taxon>
        <taxon>Bacillati</taxon>
        <taxon>Bacillota</taxon>
        <taxon>Clostridia</taxon>
        <taxon>Lachnospirales</taxon>
        <taxon>Lachnospiraceae</taxon>
    </lineage>
</organism>
<name>A0A1I0MC07_9FIRM</name>
<dbReference type="PROSITE" id="PS51766">
    <property type="entry name" value="DOCKERIN"/>
    <property type="match status" value="1"/>
</dbReference>
<dbReference type="AlphaFoldDB" id="A0A1I0MC07"/>
<dbReference type="STRING" id="99656.SAMN05421659_101388"/>
<dbReference type="Pfam" id="PF16403">
    <property type="entry name" value="Bact_surface_Ig-like"/>
    <property type="match status" value="1"/>
</dbReference>
<feature type="domain" description="Dockerin" evidence="2">
    <location>
        <begin position="752"/>
        <end position="818"/>
    </location>
</feature>
<gene>
    <name evidence="3" type="ORF">SAMN05421659_101388</name>
</gene>
<keyword evidence="1" id="KW-0732">Signal</keyword>
<reference evidence="3 4" key="1">
    <citation type="submission" date="2016-10" db="EMBL/GenBank/DDBJ databases">
        <authorList>
            <person name="de Groot N.N."/>
        </authorList>
    </citation>
    <scope>NUCLEOTIDE SEQUENCE [LARGE SCALE GENOMIC DNA]</scope>
    <source>
        <strain evidence="3 4">DSM 9179</strain>
    </source>
</reference>
<dbReference type="InterPro" id="IPR013783">
    <property type="entry name" value="Ig-like_fold"/>
</dbReference>
<sequence>MKKLKKIITLLLIISISMNLNLNVYATSDDTDGPVVGNIRIDKTEVTAGDAIKVTVEISDASMLRTMTISVGRQAYDYNYIHLTDNGDGTYSGTLTITDSYVNGGYYINYYNFEDMSGNKAYAFPSASLYPNTNFMVSGCSDDTAAPVVGNIRIDKTEVTAGDAIKVTVEISDASMLRTMTISVGRQAYDYNYIHLTDNGDGTYSGTLTITDSYVNGGYYINYYNFEDMSGNKAYAFPLASAYPDANFTIYSELDAPIIFQTSLAVALQQATIGETERLYFKASDASGIKDGSVTYITPKTKEEKTYPCSYDAANDQYYSEIPVTEYTQSGKWILKSITLNDNLISTAKIISSEAYTGENTVENSIDLSLGDFEVINTIEDTVAPIIETNSITMISNQINLNGSFVFQLKATDDLSGIESVKANYLNPDGQVYTCNMNLKEDNIYEGIITVEDSQLLGKWNIQSICISDVCGNKQEYTSLLGKLNFTVIDAYSEIGSLDKVTWYLSNQTVSSSVIKGDVYIGPNAVVTFNNVTVTGNIYVLGGLRAVSITADGIYCGSMSFGYFGTFYNGTALLSGSNYINSIVCLTYPVTELPLIIAGNIYSANGYLNMKGVTVPVVNVYVNGKPVETNAEGKFYINDLYIGDADSITVQLTTVFGNTILKTYSINKYLIDESGNLNMAPVITAENIIYTKNQEYDLLDGITAYDNEDGSMTDKITILSNNLDITKSGTYSITYGVTDSGNASVQKTVKILVPKSGDVTFDNAIDIFDILSIQRYILGTSELAEKSMIVADVTGNSKVDVFDILAIQRHILGVEIIK</sequence>
<evidence type="ECO:0000313" key="4">
    <source>
        <dbReference type="Proteomes" id="UP000199701"/>
    </source>
</evidence>
<dbReference type="InterPro" id="IPR002105">
    <property type="entry name" value="Dockerin_1_rpt"/>
</dbReference>
<dbReference type="CDD" id="cd14256">
    <property type="entry name" value="Dockerin_I"/>
    <property type="match status" value="1"/>
</dbReference>
<dbReference type="InterPro" id="IPR032179">
    <property type="entry name" value="Cry22Aa_Ig-like"/>
</dbReference>
<dbReference type="InterPro" id="IPR036439">
    <property type="entry name" value="Dockerin_dom_sf"/>
</dbReference>
<dbReference type="Pfam" id="PF00404">
    <property type="entry name" value="Dockerin_1"/>
    <property type="match status" value="1"/>
</dbReference>
<dbReference type="GO" id="GO:0000272">
    <property type="term" value="P:polysaccharide catabolic process"/>
    <property type="evidence" value="ECO:0007669"/>
    <property type="project" value="InterPro"/>
</dbReference>
<dbReference type="Gene3D" id="1.10.1330.10">
    <property type="entry name" value="Dockerin domain"/>
    <property type="match status" value="1"/>
</dbReference>
<dbReference type="GO" id="GO:0004553">
    <property type="term" value="F:hydrolase activity, hydrolyzing O-glycosyl compounds"/>
    <property type="evidence" value="ECO:0007669"/>
    <property type="project" value="InterPro"/>
</dbReference>
<dbReference type="Gene3D" id="2.60.40.10">
    <property type="entry name" value="Immunoglobulins"/>
    <property type="match status" value="1"/>
</dbReference>
<keyword evidence="4" id="KW-1185">Reference proteome</keyword>
<evidence type="ECO:0000313" key="3">
    <source>
        <dbReference type="EMBL" id="SEV85832.1"/>
    </source>
</evidence>
<feature type="chain" id="PRO_5011709624" description="Dockerin domain-containing protein" evidence="1">
    <location>
        <begin position="27"/>
        <end position="818"/>
    </location>
</feature>
<evidence type="ECO:0000259" key="2">
    <source>
        <dbReference type="PROSITE" id="PS51766"/>
    </source>
</evidence>
<dbReference type="OrthoDB" id="2024758at2"/>
<feature type="signal peptide" evidence="1">
    <location>
        <begin position="1"/>
        <end position="26"/>
    </location>
</feature>
<accession>A0A1I0MC07</accession>
<dbReference type="InterPro" id="IPR016134">
    <property type="entry name" value="Dockerin_dom"/>
</dbReference>
<dbReference type="EMBL" id="FOJI01000001">
    <property type="protein sequence ID" value="SEV85832.1"/>
    <property type="molecule type" value="Genomic_DNA"/>
</dbReference>
<dbReference type="RefSeq" id="WP_092450003.1">
    <property type="nucleotide sequence ID" value="NZ_FOJI01000001.1"/>
</dbReference>
<evidence type="ECO:0000256" key="1">
    <source>
        <dbReference type="SAM" id="SignalP"/>
    </source>
</evidence>
<proteinExistence type="predicted"/>